<dbReference type="EMBL" id="CM029054">
    <property type="protein sequence ID" value="KAG2539987.1"/>
    <property type="molecule type" value="Genomic_DNA"/>
</dbReference>
<dbReference type="AlphaFoldDB" id="A0A8T0MSB8"/>
<gene>
    <name evidence="2" type="ORF">PVAP13_9NG515214</name>
</gene>
<name>A0A8T0MSB8_PANVG</name>
<sequence length="186" mass="20402">MLCHCPAGLAEWLTRHWSPLFFLATKTHDLRRRNTAHPPPPELRPPSTAGNPVLHRRPPLPEICPYTTKVRDPVFLAACFPSSSFLRSRRPLRLPCNLLPLLVFLAAVAPSSSSSRPAPPPLLPRGRGPLFIFLAGAAPSSSSSWPQQLLCELDLVRAVARRGAYVLCEFKLNPCAPALCPSLCSM</sequence>
<dbReference type="Proteomes" id="UP000823388">
    <property type="component" value="Chromosome 9N"/>
</dbReference>
<evidence type="ECO:0000313" key="3">
    <source>
        <dbReference type="Proteomes" id="UP000823388"/>
    </source>
</evidence>
<accession>A0A8T0MSB8</accession>
<proteinExistence type="predicted"/>
<feature type="region of interest" description="Disordered" evidence="1">
    <location>
        <begin position="32"/>
        <end position="54"/>
    </location>
</feature>
<evidence type="ECO:0000313" key="2">
    <source>
        <dbReference type="EMBL" id="KAG2539987.1"/>
    </source>
</evidence>
<protein>
    <submittedName>
        <fullName evidence="2">Uncharacterized protein</fullName>
    </submittedName>
</protein>
<evidence type="ECO:0000256" key="1">
    <source>
        <dbReference type="SAM" id="MobiDB-lite"/>
    </source>
</evidence>
<organism evidence="2 3">
    <name type="scientific">Panicum virgatum</name>
    <name type="common">Blackwell switchgrass</name>
    <dbReference type="NCBI Taxonomy" id="38727"/>
    <lineage>
        <taxon>Eukaryota</taxon>
        <taxon>Viridiplantae</taxon>
        <taxon>Streptophyta</taxon>
        <taxon>Embryophyta</taxon>
        <taxon>Tracheophyta</taxon>
        <taxon>Spermatophyta</taxon>
        <taxon>Magnoliopsida</taxon>
        <taxon>Liliopsida</taxon>
        <taxon>Poales</taxon>
        <taxon>Poaceae</taxon>
        <taxon>PACMAD clade</taxon>
        <taxon>Panicoideae</taxon>
        <taxon>Panicodae</taxon>
        <taxon>Paniceae</taxon>
        <taxon>Panicinae</taxon>
        <taxon>Panicum</taxon>
        <taxon>Panicum sect. Hiantes</taxon>
    </lineage>
</organism>
<keyword evidence="3" id="KW-1185">Reference proteome</keyword>
<reference evidence="2" key="1">
    <citation type="submission" date="2020-05" db="EMBL/GenBank/DDBJ databases">
        <title>WGS assembly of Panicum virgatum.</title>
        <authorList>
            <person name="Lovell J.T."/>
            <person name="Jenkins J."/>
            <person name="Shu S."/>
            <person name="Juenger T.E."/>
            <person name="Schmutz J."/>
        </authorList>
    </citation>
    <scope>NUCLEOTIDE SEQUENCE</scope>
    <source>
        <strain evidence="2">AP13</strain>
    </source>
</reference>
<comment type="caution">
    <text evidence="2">The sequence shown here is derived from an EMBL/GenBank/DDBJ whole genome shotgun (WGS) entry which is preliminary data.</text>
</comment>